<dbReference type="GeneID" id="106457776"/>
<dbReference type="RefSeq" id="XP_013772674.2">
    <property type="nucleotide sequence ID" value="XM_013917220.2"/>
</dbReference>
<gene>
    <name evidence="2" type="primary">LOC106457776</name>
</gene>
<dbReference type="PANTHER" id="PTHR33539:SF1">
    <property type="entry name" value="UPF0764 PROTEIN C16ORF89"/>
    <property type="match status" value="1"/>
</dbReference>
<dbReference type="Pfam" id="PF15882">
    <property type="entry name" value="DUF4735"/>
    <property type="match status" value="1"/>
</dbReference>
<reference evidence="2" key="1">
    <citation type="submission" date="2025-08" db="UniProtKB">
        <authorList>
            <consortium name="RefSeq"/>
        </authorList>
    </citation>
    <scope>IDENTIFICATION</scope>
    <source>
        <tissue evidence="2">Muscle</tissue>
    </source>
</reference>
<evidence type="ECO:0000313" key="1">
    <source>
        <dbReference type="Proteomes" id="UP000694941"/>
    </source>
</evidence>
<accession>A0ABM1B168</accession>
<dbReference type="PANTHER" id="PTHR33539">
    <property type="entry name" value="UPF0764 PROTEIN C16ORF89"/>
    <property type="match status" value="1"/>
</dbReference>
<proteinExistence type="predicted"/>
<dbReference type="InterPro" id="IPR031751">
    <property type="entry name" value="DUF4735"/>
</dbReference>
<protein>
    <submittedName>
        <fullName evidence="2">UPF0764 protein C16orf89 homolog</fullName>
    </submittedName>
</protein>
<evidence type="ECO:0000313" key="2">
    <source>
        <dbReference type="RefSeq" id="XP_013772674.2"/>
    </source>
</evidence>
<keyword evidence="1" id="KW-1185">Reference proteome</keyword>
<organism evidence="1 2">
    <name type="scientific">Limulus polyphemus</name>
    <name type="common">Atlantic horseshoe crab</name>
    <dbReference type="NCBI Taxonomy" id="6850"/>
    <lineage>
        <taxon>Eukaryota</taxon>
        <taxon>Metazoa</taxon>
        <taxon>Ecdysozoa</taxon>
        <taxon>Arthropoda</taxon>
        <taxon>Chelicerata</taxon>
        <taxon>Merostomata</taxon>
        <taxon>Xiphosura</taxon>
        <taxon>Limulidae</taxon>
        <taxon>Limulus</taxon>
    </lineage>
</organism>
<name>A0ABM1B168_LIMPO</name>
<sequence>MPIVMVKICRLNTLFLGLLFFTLDVVPIFGSVQNRQLTNTLNAVKKALRFIEGSLSHLNLDGVIGIRMVDDQLQVLLARRLIKPDYSSNIRLIWNKLINLQKRAQHIADSAINYVRMSQPEYFQKIGRLLRRGQWALDYPTRSIRPNLKESPLSSLTVKLTETESDECLQEILGSKGPYPKPCDISQRCWNLMTSRGYDSYALTHEVFYLEIGEMCGCKDKMALLARRFSQGNFSHLLDFFCSNVLRDAEKIEDNGFPLRWRDLLMEQVALCGVAGFRDFYRPEWVNLILSWQHPNGCYGYLLKQNEVNDTVVASGKTTKREEQHMGGSCLAHMTSVALGALVVNARFLLEDLMILN</sequence>
<dbReference type="Proteomes" id="UP000694941">
    <property type="component" value="Unplaced"/>
</dbReference>